<evidence type="ECO:0000313" key="7">
    <source>
        <dbReference type="Proteomes" id="UP000696280"/>
    </source>
</evidence>
<dbReference type="InterPro" id="IPR006913">
    <property type="entry name" value="CENP-V/GFA"/>
</dbReference>
<dbReference type="PROSITE" id="PS51891">
    <property type="entry name" value="CENP_V_GFA"/>
    <property type="match status" value="1"/>
</dbReference>
<dbReference type="SUPFAM" id="SSF51316">
    <property type="entry name" value="Mss4-like"/>
    <property type="match status" value="1"/>
</dbReference>
<keyword evidence="3" id="KW-0862">Zinc</keyword>
<dbReference type="PANTHER" id="PTHR33337">
    <property type="entry name" value="GFA DOMAIN-CONTAINING PROTEIN"/>
    <property type="match status" value="1"/>
</dbReference>
<evidence type="ECO:0000259" key="5">
    <source>
        <dbReference type="PROSITE" id="PS51891"/>
    </source>
</evidence>
<comment type="similarity">
    <text evidence="1">Belongs to the Gfa family.</text>
</comment>
<dbReference type="OrthoDB" id="6329284at2759"/>
<evidence type="ECO:0000256" key="1">
    <source>
        <dbReference type="ARBA" id="ARBA00005495"/>
    </source>
</evidence>
<dbReference type="InterPro" id="IPR011057">
    <property type="entry name" value="Mss4-like_sf"/>
</dbReference>
<feature type="domain" description="CENP-V/GFA" evidence="5">
    <location>
        <begin position="7"/>
        <end position="120"/>
    </location>
</feature>
<name>A0A9N9L2S4_9HELO</name>
<proteinExistence type="inferred from homology"/>
<dbReference type="Proteomes" id="UP000696280">
    <property type="component" value="Unassembled WGS sequence"/>
</dbReference>
<accession>A0A9N9L2S4</accession>
<dbReference type="Gene3D" id="3.90.1590.10">
    <property type="entry name" value="glutathione-dependent formaldehyde- activating enzyme (gfa)"/>
    <property type="match status" value="1"/>
</dbReference>
<organism evidence="6 7">
    <name type="scientific">Hymenoscyphus fraxineus</name>
    <dbReference type="NCBI Taxonomy" id="746836"/>
    <lineage>
        <taxon>Eukaryota</taxon>
        <taxon>Fungi</taxon>
        <taxon>Dikarya</taxon>
        <taxon>Ascomycota</taxon>
        <taxon>Pezizomycotina</taxon>
        <taxon>Leotiomycetes</taxon>
        <taxon>Helotiales</taxon>
        <taxon>Helotiaceae</taxon>
        <taxon>Hymenoscyphus</taxon>
    </lineage>
</organism>
<keyword evidence="2" id="KW-0479">Metal-binding</keyword>
<evidence type="ECO:0000256" key="2">
    <source>
        <dbReference type="ARBA" id="ARBA00022723"/>
    </source>
</evidence>
<dbReference type="EMBL" id="CAJVRL010000067">
    <property type="protein sequence ID" value="CAG8955977.1"/>
    <property type="molecule type" value="Genomic_DNA"/>
</dbReference>
<dbReference type="GO" id="GO:0016846">
    <property type="term" value="F:carbon-sulfur lyase activity"/>
    <property type="evidence" value="ECO:0007669"/>
    <property type="project" value="InterPro"/>
</dbReference>
<evidence type="ECO:0000256" key="3">
    <source>
        <dbReference type="ARBA" id="ARBA00022833"/>
    </source>
</evidence>
<protein>
    <recommendedName>
        <fullName evidence="5">CENP-V/GFA domain-containing protein</fullName>
    </recommendedName>
</protein>
<dbReference type="AlphaFoldDB" id="A0A9N9L2S4"/>
<evidence type="ECO:0000256" key="4">
    <source>
        <dbReference type="ARBA" id="ARBA00023239"/>
    </source>
</evidence>
<reference evidence="6" key="1">
    <citation type="submission" date="2021-07" db="EMBL/GenBank/DDBJ databases">
        <authorList>
            <person name="Durling M."/>
        </authorList>
    </citation>
    <scope>NUCLEOTIDE SEQUENCE</scope>
</reference>
<keyword evidence="7" id="KW-1185">Reference proteome</keyword>
<sequence>MSYPEKITGGCLCGGIRYEIIFSPDHDWKTGPRTCQCTQCRKHSGSLIYTFHAVHAKELTWLSHDTWQEYTSSPGCHRGFCNACGSSLSWTDQRKGADTDWKLAVGTFDEEFLLGKRDEEGVWRGGYGVALTNFGGPHFWVQNEIPGVTDGISKEGTRFWEGRKGPVSGVSE</sequence>
<dbReference type="PANTHER" id="PTHR33337:SF40">
    <property type="entry name" value="CENP-V_GFA DOMAIN-CONTAINING PROTEIN-RELATED"/>
    <property type="match status" value="1"/>
</dbReference>
<dbReference type="Pfam" id="PF04828">
    <property type="entry name" value="GFA"/>
    <property type="match status" value="1"/>
</dbReference>
<comment type="caution">
    <text evidence="6">The sequence shown here is derived from an EMBL/GenBank/DDBJ whole genome shotgun (WGS) entry which is preliminary data.</text>
</comment>
<evidence type="ECO:0000313" key="6">
    <source>
        <dbReference type="EMBL" id="CAG8955977.1"/>
    </source>
</evidence>
<keyword evidence="4" id="KW-0456">Lyase</keyword>
<gene>
    <name evidence="6" type="ORF">HYFRA_00008832</name>
</gene>
<dbReference type="GO" id="GO:0046872">
    <property type="term" value="F:metal ion binding"/>
    <property type="evidence" value="ECO:0007669"/>
    <property type="project" value="UniProtKB-KW"/>
</dbReference>